<feature type="region of interest" description="Disordered" evidence="1">
    <location>
        <begin position="187"/>
        <end position="429"/>
    </location>
</feature>
<gene>
    <name evidence="2" type="ORF">LECACI_7A009916</name>
</gene>
<evidence type="ECO:0000313" key="3">
    <source>
        <dbReference type="Proteomes" id="UP001296104"/>
    </source>
</evidence>
<organism evidence="2 3">
    <name type="scientific">Lecanosticta acicola</name>
    <dbReference type="NCBI Taxonomy" id="111012"/>
    <lineage>
        <taxon>Eukaryota</taxon>
        <taxon>Fungi</taxon>
        <taxon>Dikarya</taxon>
        <taxon>Ascomycota</taxon>
        <taxon>Pezizomycotina</taxon>
        <taxon>Dothideomycetes</taxon>
        <taxon>Dothideomycetidae</taxon>
        <taxon>Mycosphaerellales</taxon>
        <taxon>Mycosphaerellaceae</taxon>
        <taxon>Lecanosticta</taxon>
    </lineage>
</organism>
<proteinExistence type="predicted"/>
<feature type="compositionally biased region" description="Low complexity" evidence="1">
    <location>
        <begin position="648"/>
        <end position="661"/>
    </location>
</feature>
<feature type="compositionally biased region" description="Polar residues" evidence="1">
    <location>
        <begin position="292"/>
        <end position="305"/>
    </location>
</feature>
<sequence length="824" mass="90612">MARLRKSAAFDSDIDIATSIQRLQADNDPDERLDLYRRFWQHHARNDTATASSVSPFPSASLLDEHLPVDLHDALESTAGLQVQHRRHKAQIHALTDPLRCPWYNEEMNRGGFTLLRVYAVFGDAISSYTFLSGLRDLANIPGLTFAEGTRRIYEKADGRPLQPRHVREVIEDLEQEGLTVVGDRKMAKSWKGAHQQSNSTADSAKRSKRKSHSMDTSTEFDEGGSKDMTMCTGRSVETGRRHVNPHQDAYDDPSSLQTIDESSQTQDMDELSRANDAEKRTARDNLEASDSAKQNGDSTTTSLCVTGGGADGISDDDADNDTGAANDTPNDDSDENTVDPVNDLPEDDFSGADPPGPWDDSDSPNFDPADVDGESSELGCEASRNADADSDPPSLRSHSNSPNITLRKHPRQLGSNNTHETSFHPTALSSHHLVSDTFDNTIMTKRTAATACDTDCDMQPLKRLCQDGQAGADDDVPDAIKADNHRFLSLFAVCLAPWVLQVDDSDTTISFRAKNAAGEEVLVLCLAFPTHHCWALVHMLDSSDSTLHVYLPDASNVTADEIAARVKEETTETESLFQQVQEHTMPGLTTPSADTASQRLFNMNTAVGASACALFTLLEQDYPTSIDTSLWSDALLRCYELQREASPESPSSAVAQSQSVSKDEKSEILAGRSNKYSAFQSTSEGLLAEIAGDFDIAKRHQAIPGKLYRLHEGLTSAVEQCEAKTSATVDNEEIKWLEASLINESIPKAIRQRNKEMLEDKRAAIGQQQAPADVWRKLAQAINFKRIQALDLGDKAKRDAKRDRDALVSIMQKLLVNLRELKI</sequence>
<feature type="compositionally biased region" description="Polar residues" evidence="1">
    <location>
        <begin position="414"/>
        <end position="429"/>
    </location>
</feature>
<feature type="compositionally biased region" description="Basic and acidic residues" evidence="1">
    <location>
        <begin position="271"/>
        <end position="287"/>
    </location>
</feature>
<dbReference type="AlphaFoldDB" id="A0AAI8Z984"/>
<name>A0AAI8Z984_9PEZI</name>
<evidence type="ECO:0000256" key="1">
    <source>
        <dbReference type="SAM" id="MobiDB-lite"/>
    </source>
</evidence>
<dbReference type="Proteomes" id="UP001296104">
    <property type="component" value="Unassembled WGS sequence"/>
</dbReference>
<dbReference type="EMBL" id="CAVMBE010000135">
    <property type="protein sequence ID" value="CAK4034758.1"/>
    <property type="molecule type" value="Genomic_DNA"/>
</dbReference>
<feature type="compositionally biased region" description="Polar residues" evidence="1">
    <location>
        <begin position="255"/>
        <end position="267"/>
    </location>
</feature>
<accession>A0AAI8Z984</accession>
<keyword evidence="3" id="KW-1185">Reference proteome</keyword>
<comment type="caution">
    <text evidence="2">The sequence shown here is derived from an EMBL/GenBank/DDBJ whole genome shotgun (WGS) entry which is preliminary data.</text>
</comment>
<feature type="region of interest" description="Disordered" evidence="1">
    <location>
        <begin position="648"/>
        <end position="667"/>
    </location>
</feature>
<reference evidence="2" key="1">
    <citation type="submission" date="2023-11" db="EMBL/GenBank/DDBJ databases">
        <authorList>
            <person name="Alioto T."/>
            <person name="Alioto T."/>
            <person name="Gomez Garrido J."/>
        </authorList>
    </citation>
    <scope>NUCLEOTIDE SEQUENCE</scope>
</reference>
<evidence type="ECO:0000313" key="2">
    <source>
        <dbReference type="EMBL" id="CAK4034758.1"/>
    </source>
</evidence>
<protein>
    <submittedName>
        <fullName evidence="2">Uncharacterized protein</fullName>
    </submittedName>
</protein>